<dbReference type="AlphaFoldDB" id="X1BLM5"/>
<comment type="caution">
    <text evidence="1">The sequence shown here is derived from an EMBL/GenBank/DDBJ whole genome shotgun (WGS) entry which is preliminary data.</text>
</comment>
<dbReference type="PANTHER" id="PTHR43075">
    <property type="entry name" value="FORMATE LYASE ACTIVATING ENZYME, PUTATIVE (AFU_ORTHOLOGUE AFUA_2G15630)-RELATED"/>
    <property type="match status" value="1"/>
</dbReference>
<organism evidence="1">
    <name type="scientific">marine sediment metagenome</name>
    <dbReference type="NCBI Taxonomy" id="412755"/>
    <lineage>
        <taxon>unclassified sequences</taxon>
        <taxon>metagenomes</taxon>
        <taxon>ecological metagenomes</taxon>
    </lineage>
</organism>
<accession>X1BLM5</accession>
<dbReference type="PANTHER" id="PTHR43075:SF1">
    <property type="entry name" value="FORMATE LYASE ACTIVATING ENZYME, PUTATIVE (AFU_ORTHOLOGUE AFUA_2G15630)-RELATED"/>
    <property type="match status" value="1"/>
</dbReference>
<name>X1BLM5_9ZZZZ</name>
<protein>
    <submittedName>
        <fullName evidence="1">Uncharacterized protein</fullName>
    </submittedName>
</protein>
<evidence type="ECO:0000313" key="1">
    <source>
        <dbReference type="EMBL" id="GAG95915.1"/>
    </source>
</evidence>
<sequence length="67" mass="7627">MNLQQMGCHNINFVTPTHVMPNILNATRIALNKGLRLPLVYNTSGYERLETLKLLDGIVDIYLPDMK</sequence>
<dbReference type="InterPro" id="IPR040085">
    <property type="entry name" value="MJ0674-like"/>
</dbReference>
<reference evidence="1" key="1">
    <citation type="journal article" date="2014" name="Front. Microbiol.">
        <title>High frequency of phylogenetically diverse reductive dehalogenase-homologous genes in deep subseafloor sedimentary metagenomes.</title>
        <authorList>
            <person name="Kawai M."/>
            <person name="Futagami T."/>
            <person name="Toyoda A."/>
            <person name="Takaki Y."/>
            <person name="Nishi S."/>
            <person name="Hori S."/>
            <person name="Arai W."/>
            <person name="Tsubouchi T."/>
            <person name="Morono Y."/>
            <person name="Uchiyama I."/>
            <person name="Ito T."/>
            <person name="Fujiyama A."/>
            <person name="Inagaki F."/>
            <person name="Takami H."/>
        </authorList>
    </citation>
    <scope>NUCLEOTIDE SEQUENCE</scope>
    <source>
        <strain evidence="1">Expedition CK06-06</strain>
    </source>
</reference>
<dbReference type="EMBL" id="BART01026357">
    <property type="protein sequence ID" value="GAG95915.1"/>
    <property type="molecule type" value="Genomic_DNA"/>
</dbReference>
<proteinExistence type="predicted"/>
<gene>
    <name evidence="1" type="ORF">S01H4_47038</name>
</gene>
<feature type="non-terminal residue" evidence="1">
    <location>
        <position position="67"/>
    </location>
</feature>